<dbReference type="Gene3D" id="3.40.50.1240">
    <property type="entry name" value="Phosphoglycerate mutase-like"/>
    <property type="match status" value="1"/>
</dbReference>
<organism evidence="1 2">
    <name type="scientific">Ophiobolus disseminans</name>
    <dbReference type="NCBI Taxonomy" id="1469910"/>
    <lineage>
        <taxon>Eukaryota</taxon>
        <taxon>Fungi</taxon>
        <taxon>Dikarya</taxon>
        <taxon>Ascomycota</taxon>
        <taxon>Pezizomycotina</taxon>
        <taxon>Dothideomycetes</taxon>
        <taxon>Pleosporomycetidae</taxon>
        <taxon>Pleosporales</taxon>
        <taxon>Pleosporineae</taxon>
        <taxon>Phaeosphaeriaceae</taxon>
        <taxon>Ophiobolus</taxon>
    </lineage>
</organism>
<reference evidence="1" key="1">
    <citation type="journal article" date="2020" name="Stud. Mycol.">
        <title>101 Dothideomycetes genomes: a test case for predicting lifestyles and emergence of pathogens.</title>
        <authorList>
            <person name="Haridas S."/>
            <person name="Albert R."/>
            <person name="Binder M."/>
            <person name="Bloem J."/>
            <person name="Labutti K."/>
            <person name="Salamov A."/>
            <person name="Andreopoulos B."/>
            <person name="Baker S."/>
            <person name="Barry K."/>
            <person name="Bills G."/>
            <person name="Bluhm B."/>
            <person name="Cannon C."/>
            <person name="Castanera R."/>
            <person name="Culley D."/>
            <person name="Daum C."/>
            <person name="Ezra D."/>
            <person name="Gonzalez J."/>
            <person name="Henrissat B."/>
            <person name="Kuo A."/>
            <person name="Liang C."/>
            <person name="Lipzen A."/>
            <person name="Lutzoni F."/>
            <person name="Magnuson J."/>
            <person name="Mondo S."/>
            <person name="Nolan M."/>
            <person name="Ohm R."/>
            <person name="Pangilinan J."/>
            <person name="Park H.-J."/>
            <person name="Ramirez L."/>
            <person name="Alfaro M."/>
            <person name="Sun H."/>
            <person name="Tritt A."/>
            <person name="Yoshinaga Y."/>
            <person name="Zwiers L.-H."/>
            <person name="Turgeon B."/>
            <person name="Goodwin S."/>
            <person name="Spatafora J."/>
            <person name="Crous P."/>
            <person name="Grigoriev I."/>
        </authorList>
    </citation>
    <scope>NUCLEOTIDE SEQUENCE</scope>
    <source>
        <strain evidence="1">CBS 113818</strain>
    </source>
</reference>
<evidence type="ECO:0000313" key="1">
    <source>
        <dbReference type="EMBL" id="KAF2829497.1"/>
    </source>
</evidence>
<dbReference type="Proteomes" id="UP000799424">
    <property type="component" value="Unassembled WGS sequence"/>
</dbReference>
<evidence type="ECO:0000313" key="2">
    <source>
        <dbReference type="Proteomes" id="UP000799424"/>
    </source>
</evidence>
<sequence length="271" mass="30061">MIEVIYIVRHAFRANWTVDPQTGIYTASLAKTPTGIPTDPPLTSKGVEQSKELAEHLCNIEPPIERVYSSPFYRCLQTLKPTTDRLFLEGKAKGKIRIDRGVGEFFGRAPWEHPTPPDIKILSPLFKNLDQEYASVYMPASNGEMIVELHERVRNALDHIVTTLDSDPEQPKTVLICSHAATIIAAGRVLTGQMPEDPDEDDFQCFTAGLSKYVRKSSDPNKGVAGNWDCELNSDTSYLSGGAERGWHFNGDESFVAFPDAPAEGKEIPKL</sequence>
<dbReference type="SUPFAM" id="SSF53254">
    <property type="entry name" value="Phosphoglycerate mutase-like"/>
    <property type="match status" value="1"/>
</dbReference>
<dbReference type="InterPro" id="IPR013078">
    <property type="entry name" value="His_Pase_superF_clade-1"/>
</dbReference>
<keyword evidence="2" id="KW-1185">Reference proteome</keyword>
<dbReference type="InterPro" id="IPR029033">
    <property type="entry name" value="His_PPase_superfam"/>
</dbReference>
<dbReference type="InterPro" id="IPR051710">
    <property type="entry name" value="Phosphatase_SH3-domain"/>
</dbReference>
<gene>
    <name evidence="1" type="ORF">CC86DRAFT_368502</name>
</gene>
<proteinExistence type="predicted"/>
<dbReference type="Pfam" id="PF00300">
    <property type="entry name" value="His_Phos_1"/>
    <property type="match status" value="1"/>
</dbReference>
<dbReference type="OrthoDB" id="414418at2759"/>
<dbReference type="EMBL" id="MU006221">
    <property type="protein sequence ID" value="KAF2829497.1"/>
    <property type="molecule type" value="Genomic_DNA"/>
</dbReference>
<accession>A0A6A7AA08</accession>
<dbReference type="CDD" id="cd07067">
    <property type="entry name" value="HP_PGM_like"/>
    <property type="match status" value="1"/>
</dbReference>
<dbReference type="PANTHER" id="PTHR16469:SF51">
    <property type="entry name" value="TRANSCRIPTION FACTOR TAU 55 KDA SUBUNIT"/>
    <property type="match status" value="1"/>
</dbReference>
<dbReference type="SMART" id="SM00855">
    <property type="entry name" value="PGAM"/>
    <property type="match status" value="1"/>
</dbReference>
<name>A0A6A7AA08_9PLEO</name>
<protein>
    <submittedName>
        <fullName evidence="1">Phosphoglycerate mutase family protein</fullName>
    </submittedName>
</protein>
<dbReference type="PANTHER" id="PTHR16469">
    <property type="entry name" value="UBIQUITIN-ASSOCIATED AND SH3 DOMAIN-CONTAINING BA-RELATED"/>
    <property type="match status" value="1"/>
</dbReference>
<dbReference type="AlphaFoldDB" id="A0A6A7AA08"/>